<organism evidence="1 2">
    <name type="scientific">Pseudonocardia humida</name>
    <dbReference type="NCBI Taxonomy" id="2800819"/>
    <lineage>
        <taxon>Bacteria</taxon>
        <taxon>Bacillati</taxon>
        <taxon>Actinomycetota</taxon>
        <taxon>Actinomycetes</taxon>
        <taxon>Pseudonocardiales</taxon>
        <taxon>Pseudonocardiaceae</taxon>
        <taxon>Pseudonocardia</taxon>
    </lineage>
</organism>
<comment type="caution">
    <text evidence="1">The sequence shown here is derived from an EMBL/GenBank/DDBJ whole genome shotgun (WGS) entry which is preliminary data.</text>
</comment>
<dbReference type="EMBL" id="JAGSOV010000079">
    <property type="protein sequence ID" value="MCO1660261.1"/>
    <property type="molecule type" value="Genomic_DNA"/>
</dbReference>
<accession>A0ABT1ABF4</accession>
<protein>
    <recommendedName>
        <fullName evidence="3">Transcriptional regulator, AbiEi antitoxin, Type IV TA system</fullName>
    </recommendedName>
</protein>
<reference evidence="1" key="1">
    <citation type="submission" date="2021-04" db="EMBL/GenBank/DDBJ databases">
        <title>Pseudonocardia sp. nov., isolated from sandy soil of mangrove forest.</title>
        <authorList>
            <person name="Zan Z."/>
            <person name="Huang R."/>
            <person name="Liu W."/>
        </authorList>
    </citation>
    <scope>NUCLEOTIDE SEQUENCE</scope>
    <source>
        <strain evidence="1">S2-4</strain>
    </source>
</reference>
<name>A0ABT1ABF4_9PSEU</name>
<evidence type="ECO:0000313" key="1">
    <source>
        <dbReference type="EMBL" id="MCO1660261.1"/>
    </source>
</evidence>
<sequence length="321" mass="35449">MTRVLGERHGELRRAFPTGVATARQLAMFGFTERTVYRRCLDGGPWQRILPGIVLLFTGTPTRDQLVFAALLLCGADSVITGVEACRRHGMRRSPSRLHDELEVLVPHHRQVRSVGFVQVQRTERLPAPISKGGIPLAPLPRACIDAVRRLRSGSDVVELLSEPVQRGRCTVAELGAELEAGSRRGTAVPRRVLADMGEGIRSAAERAAQRLWRSAGLPEPWWNAEIRTADGEFLGIADCWVDDVAMVWEIESTEWHLSPSDHDRTVRRAAGFTAAGAVYTATKPNRVLREPEAVAAVLRATYEQARARPRPPLRATPARS</sequence>
<proteinExistence type="predicted"/>
<gene>
    <name evidence="1" type="ORF">KDL28_34895</name>
</gene>
<evidence type="ECO:0008006" key="3">
    <source>
        <dbReference type="Google" id="ProtNLM"/>
    </source>
</evidence>
<dbReference type="Proteomes" id="UP001165283">
    <property type="component" value="Unassembled WGS sequence"/>
</dbReference>
<keyword evidence="2" id="KW-1185">Reference proteome</keyword>
<evidence type="ECO:0000313" key="2">
    <source>
        <dbReference type="Proteomes" id="UP001165283"/>
    </source>
</evidence>
<dbReference type="RefSeq" id="WP_252445679.1">
    <property type="nucleotide sequence ID" value="NZ_JAGSOV010000079.1"/>
</dbReference>